<dbReference type="Proteomes" id="UP000189580">
    <property type="component" value="Chromosome d"/>
</dbReference>
<proteinExistence type="predicted"/>
<dbReference type="EMBL" id="CP014502">
    <property type="protein sequence ID" value="ANB14281.1"/>
    <property type="molecule type" value="Genomic_DNA"/>
</dbReference>
<dbReference type="InterPro" id="IPR015069">
    <property type="entry name" value="2H-PEstase_DUF1868"/>
</dbReference>
<dbReference type="Pfam" id="PF08975">
    <property type="entry name" value="2H-phosphodiest"/>
    <property type="match status" value="1"/>
</dbReference>
<gene>
    <name evidence="2" type="ORF">AWJ20_5246</name>
</gene>
<accession>A0A167ENG6</accession>
<dbReference type="AlphaFoldDB" id="A0A167ENG6"/>
<keyword evidence="3" id="KW-1185">Reference proteome</keyword>
<feature type="domain" description="DUF1868" evidence="1">
    <location>
        <begin position="14"/>
        <end position="126"/>
    </location>
</feature>
<name>A0A167ENG6_9ASCO</name>
<dbReference type="OrthoDB" id="2877829at2759"/>
<dbReference type="Gene3D" id="3.90.1140.10">
    <property type="entry name" value="Cyclic phosphodiesterase"/>
    <property type="match status" value="1"/>
</dbReference>
<sequence length="235" mass="27205">MSTIQAPTAQEKRKFYDDGRVKEFKGNTFVCHLPQQGDKSEPFNVILDAYRVSRSFSFGNKITMLPPSCYHMTIFHGANNIDRRPGIWPAGISTDVTIEECHNLLSKRLKETNLSIDLPIRMKVDLESKKFTHKDAWKLKLIPVDEAEKSKVQNLRDRLSDCLGTKGLDHDSFEFHVTLGYINIPLSDEENNEFYEVSEKLHQHVASRCPVIEFDAPEFCIFEDMFAMRRRLYLS</sequence>
<dbReference type="InterPro" id="IPR009097">
    <property type="entry name" value="Cyclic_Pdiesterase"/>
</dbReference>
<evidence type="ECO:0000313" key="3">
    <source>
        <dbReference type="Proteomes" id="UP000189580"/>
    </source>
</evidence>
<dbReference type="KEGG" id="slb:AWJ20_5246"/>
<protein>
    <recommendedName>
        <fullName evidence="1">DUF1868 domain-containing protein</fullName>
    </recommendedName>
</protein>
<evidence type="ECO:0000259" key="1">
    <source>
        <dbReference type="Pfam" id="PF08975"/>
    </source>
</evidence>
<dbReference type="SUPFAM" id="SSF55144">
    <property type="entry name" value="LigT-like"/>
    <property type="match status" value="1"/>
</dbReference>
<dbReference type="RefSeq" id="XP_018736758.1">
    <property type="nucleotide sequence ID" value="XM_018882375.1"/>
</dbReference>
<dbReference type="GeneID" id="30037467"/>
<reference evidence="2 3" key="1">
    <citation type="submission" date="2016-02" db="EMBL/GenBank/DDBJ databases">
        <title>Complete genome sequence and transcriptome regulation of the pentose utilising yeast Sugiyamaella lignohabitans.</title>
        <authorList>
            <person name="Bellasio M."/>
            <person name="Peymann A."/>
            <person name="Valli M."/>
            <person name="Sipitzky M."/>
            <person name="Graf A."/>
            <person name="Sauer M."/>
            <person name="Marx H."/>
            <person name="Mattanovich D."/>
        </authorList>
    </citation>
    <scope>NUCLEOTIDE SEQUENCE [LARGE SCALE GENOMIC DNA]</scope>
    <source>
        <strain evidence="2 3">CBS 10342</strain>
    </source>
</reference>
<organism evidence="2 3">
    <name type="scientific">Sugiyamaella lignohabitans</name>
    <dbReference type="NCBI Taxonomy" id="796027"/>
    <lineage>
        <taxon>Eukaryota</taxon>
        <taxon>Fungi</taxon>
        <taxon>Dikarya</taxon>
        <taxon>Ascomycota</taxon>
        <taxon>Saccharomycotina</taxon>
        <taxon>Dipodascomycetes</taxon>
        <taxon>Dipodascales</taxon>
        <taxon>Trichomonascaceae</taxon>
        <taxon>Sugiyamaella</taxon>
    </lineage>
</organism>
<evidence type="ECO:0000313" key="2">
    <source>
        <dbReference type="EMBL" id="ANB14281.1"/>
    </source>
</evidence>